<organism evidence="1 2">
    <name type="scientific">Senna tora</name>
    <dbReference type="NCBI Taxonomy" id="362788"/>
    <lineage>
        <taxon>Eukaryota</taxon>
        <taxon>Viridiplantae</taxon>
        <taxon>Streptophyta</taxon>
        <taxon>Embryophyta</taxon>
        <taxon>Tracheophyta</taxon>
        <taxon>Spermatophyta</taxon>
        <taxon>Magnoliopsida</taxon>
        <taxon>eudicotyledons</taxon>
        <taxon>Gunneridae</taxon>
        <taxon>Pentapetalae</taxon>
        <taxon>rosids</taxon>
        <taxon>fabids</taxon>
        <taxon>Fabales</taxon>
        <taxon>Fabaceae</taxon>
        <taxon>Caesalpinioideae</taxon>
        <taxon>Cassia clade</taxon>
        <taxon>Senna</taxon>
    </lineage>
</organism>
<reference evidence="1" key="1">
    <citation type="submission" date="2020-09" db="EMBL/GenBank/DDBJ databases">
        <title>Genome-Enabled Discovery of Anthraquinone Biosynthesis in Senna tora.</title>
        <authorList>
            <person name="Kang S.-H."/>
            <person name="Pandey R.P."/>
            <person name="Lee C.-M."/>
            <person name="Sim J.-S."/>
            <person name="Jeong J.-T."/>
            <person name="Choi B.-S."/>
            <person name="Jung M."/>
            <person name="Ginzburg D."/>
            <person name="Zhao K."/>
            <person name="Won S.Y."/>
            <person name="Oh T.-J."/>
            <person name="Yu Y."/>
            <person name="Kim N.-H."/>
            <person name="Lee O.R."/>
            <person name="Lee T.-H."/>
            <person name="Bashyal P."/>
            <person name="Kim T.-S."/>
            <person name="Lee W.-H."/>
            <person name="Kawkins C."/>
            <person name="Kim C.-K."/>
            <person name="Kim J.S."/>
            <person name="Ahn B.O."/>
            <person name="Rhee S.Y."/>
            <person name="Sohng J.K."/>
        </authorList>
    </citation>
    <scope>NUCLEOTIDE SEQUENCE</scope>
    <source>
        <tissue evidence="1">Leaf</tissue>
    </source>
</reference>
<sequence>MGVCASSQYTSSGGNFGWRYRVNIIDMEGRLQQLKKPKKAGHVLSHNPNCFICSSESLYVGSGIPHVGLSEELQIDHIYFLLPFSKFNTLLSIQDLCAMAIKANAALAHSHTPNTTSSSSSIKHKNFLTNSTPPSVSLGFSH</sequence>
<proteinExistence type="predicted"/>
<keyword evidence="2" id="KW-1185">Reference proteome</keyword>
<comment type="caution">
    <text evidence="1">The sequence shown here is derived from an EMBL/GenBank/DDBJ whole genome shotgun (WGS) entry which is preliminary data.</text>
</comment>
<dbReference type="AlphaFoldDB" id="A0A834X9E1"/>
<dbReference type="PANTHER" id="PTHR33052">
    <property type="entry name" value="DUF4228 DOMAIN PROTEIN-RELATED"/>
    <property type="match status" value="1"/>
</dbReference>
<evidence type="ECO:0000313" key="2">
    <source>
        <dbReference type="Proteomes" id="UP000634136"/>
    </source>
</evidence>
<dbReference type="Proteomes" id="UP000634136">
    <property type="component" value="Unassembled WGS sequence"/>
</dbReference>
<protein>
    <submittedName>
        <fullName evidence="1">DUF4228 domain protein</fullName>
    </submittedName>
</protein>
<name>A0A834X9E1_9FABA</name>
<gene>
    <name evidence="1" type="ORF">G2W53_003204</name>
</gene>
<dbReference type="Pfam" id="PF14009">
    <property type="entry name" value="PADRE"/>
    <property type="match status" value="1"/>
</dbReference>
<evidence type="ECO:0000313" key="1">
    <source>
        <dbReference type="EMBL" id="KAF7840906.1"/>
    </source>
</evidence>
<accession>A0A834X9E1</accession>
<dbReference type="InterPro" id="IPR025322">
    <property type="entry name" value="PADRE_dom"/>
</dbReference>
<dbReference type="OrthoDB" id="1919386at2759"/>
<dbReference type="EMBL" id="JAAIUW010000002">
    <property type="protein sequence ID" value="KAF7840906.1"/>
    <property type="molecule type" value="Genomic_DNA"/>
</dbReference>